<dbReference type="PANTHER" id="PTHR22878">
    <property type="entry name" value="DYNEIN HEAVY CHAIN 6, AXONEMAL-LIKE-RELATED"/>
    <property type="match status" value="1"/>
</dbReference>
<dbReference type="Gene3D" id="1.10.8.1220">
    <property type="match status" value="1"/>
</dbReference>
<feature type="non-terminal residue" evidence="4">
    <location>
        <position position="374"/>
    </location>
</feature>
<dbReference type="Proteomes" id="UP000824782">
    <property type="component" value="Unassembled WGS sequence"/>
</dbReference>
<dbReference type="InterPro" id="IPR035706">
    <property type="entry name" value="AAA_9"/>
</dbReference>
<protein>
    <recommendedName>
        <fullName evidence="3">Dynein heavy chain ATP-binding dynein motor region domain-containing protein</fullName>
    </recommendedName>
</protein>
<gene>
    <name evidence="4" type="ORF">GDO81_022872</name>
</gene>
<evidence type="ECO:0000313" key="4">
    <source>
        <dbReference type="EMBL" id="KAG8538309.1"/>
    </source>
</evidence>
<feature type="non-terminal residue" evidence="4">
    <location>
        <position position="1"/>
    </location>
</feature>
<feature type="compositionally biased region" description="Basic and acidic residues" evidence="1">
    <location>
        <begin position="288"/>
        <end position="312"/>
    </location>
</feature>
<feature type="compositionally biased region" description="Basic and acidic residues" evidence="1">
    <location>
        <begin position="190"/>
        <end position="203"/>
    </location>
</feature>
<keyword evidence="5" id="KW-1185">Reference proteome</keyword>
<evidence type="ECO:0000259" key="3">
    <source>
        <dbReference type="Pfam" id="PF12781"/>
    </source>
</evidence>
<proteinExistence type="predicted"/>
<sequence>RLYMATQNPNPHFLPAICISVTLINFTVTFKGLQDQLLSSVVIHEQPHLEAQRSQILESIAADLSTLRGLEEQSLTLLQKTEGHLLDDEDLINTLQKSKLTSKDVFKRMRDSGKTEASIEAARGIYLPVAQRGAVLYFVVANLIHLNYMYQFSLQWFHQVFVEAMKASATSPSQVPLPSSPGIIRPLSRQRREREEEENGRSEDIQRHLDNICSNLTRNVYKIISTALLTEHRLCFSFMLTVNIMRHSGEQEEAAIPGFLPESEWEFFLHSLVLSNVMKKTSSAGSDGRNEASEKSDNNEQDKGGATDEVLGREIPPWLSDTTWRQCQYMSRYMEPFSDLCNSLSSHTLQWKEFRETRDLYDYLRKQHKGREPG</sequence>
<dbReference type="PANTHER" id="PTHR22878:SF64">
    <property type="entry name" value="DYNEIN AXONEMAL HEAVY CHAIN 14"/>
    <property type="match status" value="1"/>
</dbReference>
<dbReference type="Pfam" id="PF12781">
    <property type="entry name" value="AAA_9"/>
    <property type="match status" value="1"/>
</dbReference>
<feature type="region of interest" description="Disordered" evidence="1">
    <location>
        <begin position="281"/>
        <end position="312"/>
    </location>
</feature>
<dbReference type="InterPro" id="IPR026983">
    <property type="entry name" value="DHC"/>
</dbReference>
<dbReference type="GO" id="GO:0045505">
    <property type="term" value="F:dynein intermediate chain binding"/>
    <property type="evidence" value="ECO:0007669"/>
    <property type="project" value="InterPro"/>
</dbReference>
<dbReference type="EMBL" id="WNYA01022206">
    <property type="protein sequence ID" value="KAG8538309.1"/>
    <property type="molecule type" value="Genomic_DNA"/>
</dbReference>
<dbReference type="AlphaFoldDB" id="A0AAV6YLL2"/>
<dbReference type="GO" id="GO:0051959">
    <property type="term" value="F:dynein light intermediate chain binding"/>
    <property type="evidence" value="ECO:0007669"/>
    <property type="project" value="InterPro"/>
</dbReference>
<dbReference type="InterPro" id="IPR027417">
    <property type="entry name" value="P-loop_NTPase"/>
</dbReference>
<evidence type="ECO:0000256" key="2">
    <source>
        <dbReference type="SAM" id="Phobius"/>
    </source>
</evidence>
<reference evidence="4" key="1">
    <citation type="thesis" date="2020" institute="ProQuest LLC" country="789 East Eisenhower Parkway, Ann Arbor, MI, USA">
        <title>Comparative Genomics and Chromosome Evolution.</title>
        <authorList>
            <person name="Mudd A.B."/>
        </authorList>
    </citation>
    <scope>NUCLEOTIDE SEQUENCE</scope>
    <source>
        <strain evidence="4">237g6f4</strain>
        <tissue evidence="4">Blood</tissue>
    </source>
</reference>
<evidence type="ECO:0000256" key="1">
    <source>
        <dbReference type="SAM" id="MobiDB-lite"/>
    </source>
</evidence>
<keyword evidence="2" id="KW-0472">Membrane</keyword>
<feature type="domain" description="Dynein heavy chain ATP-binding dynein motor region" evidence="3">
    <location>
        <begin position="1"/>
        <end position="105"/>
    </location>
</feature>
<feature type="region of interest" description="Disordered" evidence="1">
    <location>
        <begin position="171"/>
        <end position="203"/>
    </location>
</feature>
<dbReference type="GO" id="GO:0007018">
    <property type="term" value="P:microtubule-based movement"/>
    <property type="evidence" value="ECO:0007669"/>
    <property type="project" value="InterPro"/>
</dbReference>
<name>A0AAV6YLL2_ENGPU</name>
<keyword evidence="2" id="KW-1133">Transmembrane helix</keyword>
<accession>A0AAV6YLL2</accession>
<dbReference type="GO" id="GO:0030286">
    <property type="term" value="C:dynein complex"/>
    <property type="evidence" value="ECO:0007669"/>
    <property type="project" value="InterPro"/>
</dbReference>
<evidence type="ECO:0000313" key="5">
    <source>
        <dbReference type="Proteomes" id="UP000824782"/>
    </source>
</evidence>
<feature type="transmembrane region" description="Helical" evidence="2">
    <location>
        <begin position="12"/>
        <end position="30"/>
    </location>
</feature>
<dbReference type="Gene3D" id="3.40.50.300">
    <property type="entry name" value="P-loop containing nucleotide triphosphate hydrolases"/>
    <property type="match status" value="1"/>
</dbReference>
<keyword evidence="2" id="KW-0812">Transmembrane</keyword>
<dbReference type="Gene3D" id="6.10.140.1060">
    <property type="match status" value="1"/>
</dbReference>
<comment type="caution">
    <text evidence="4">The sequence shown here is derived from an EMBL/GenBank/DDBJ whole genome shotgun (WGS) entry which is preliminary data.</text>
</comment>
<organism evidence="4 5">
    <name type="scientific">Engystomops pustulosus</name>
    <name type="common">Tungara frog</name>
    <name type="synonym">Physalaemus pustulosus</name>
    <dbReference type="NCBI Taxonomy" id="76066"/>
    <lineage>
        <taxon>Eukaryota</taxon>
        <taxon>Metazoa</taxon>
        <taxon>Chordata</taxon>
        <taxon>Craniata</taxon>
        <taxon>Vertebrata</taxon>
        <taxon>Euteleostomi</taxon>
        <taxon>Amphibia</taxon>
        <taxon>Batrachia</taxon>
        <taxon>Anura</taxon>
        <taxon>Neobatrachia</taxon>
        <taxon>Hyloidea</taxon>
        <taxon>Leptodactylidae</taxon>
        <taxon>Leiuperinae</taxon>
        <taxon>Engystomops</taxon>
    </lineage>
</organism>